<dbReference type="InterPro" id="IPR024185">
    <property type="entry name" value="FTHF_cligase-like_sf"/>
</dbReference>
<dbReference type="SUPFAM" id="SSF100950">
    <property type="entry name" value="NagB/RpiA/CoA transferase-like"/>
    <property type="match status" value="1"/>
</dbReference>
<accession>A0A346XX94</accession>
<dbReference type="EMBL" id="CP031165">
    <property type="protein sequence ID" value="AXV06841.1"/>
    <property type="molecule type" value="Genomic_DNA"/>
</dbReference>
<dbReference type="GO" id="GO:0005737">
    <property type="term" value="C:cytoplasm"/>
    <property type="evidence" value="ECO:0007669"/>
    <property type="project" value="TreeGrafter"/>
</dbReference>
<evidence type="ECO:0000313" key="2">
    <source>
        <dbReference type="Proteomes" id="UP000264006"/>
    </source>
</evidence>
<dbReference type="InterPro" id="IPR002698">
    <property type="entry name" value="FTHF_cligase"/>
</dbReference>
<dbReference type="GO" id="GO:0016874">
    <property type="term" value="F:ligase activity"/>
    <property type="evidence" value="ECO:0007669"/>
    <property type="project" value="UniProtKB-KW"/>
</dbReference>
<name>A0A346XX94_9ACTN</name>
<dbReference type="KEGG" id="euz:DVS28_a2158"/>
<dbReference type="PANTHER" id="PTHR13017:SF0">
    <property type="entry name" value="METHENYLTETRAHYDROFOLATE SYNTHASE DOMAIN-CONTAINING PROTEIN"/>
    <property type="match status" value="1"/>
</dbReference>
<dbReference type="AlphaFoldDB" id="A0A346XX94"/>
<keyword evidence="1" id="KW-0436">Ligase</keyword>
<dbReference type="Pfam" id="PF01812">
    <property type="entry name" value="5-FTHF_cyc-lig"/>
    <property type="match status" value="1"/>
</dbReference>
<dbReference type="Proteomes" id="UP000264006">
    <property type="component" value="Chromosome"/>
</dbReference>
<evidence type="ECO:0000313" key="1">
    <source>
        <dbReference type="EMBL" id="AXV06841.1"/>
    </source>
</evidence>
<dbReference type="Gene3D" id="3.40.50.10420">
    <property type="entry name" value="NagB/RpiA/CoA transferase-like"/>
    <property type="match status" value="1"/>
</dbReference>
<organism evidence="1 2">
    <name type="scientific">Euzebya pacifica</name>
    <dbReference type="NCBI Taxonomy" id="1608957"/>
    <lineage>
        <taxon>Bacteria</taxon>
        <taxon>Bacillati</taxon>
        <taxon>Actinomycetota</taxon>
        <taxon>Nitriliruptoria</taxon>
        <taxon>Euzebyales</taxon>
    </lineage>
</organism>
<reference evidence="1 2" key="1">
    <citation type="submission" date="2018-09" db="EMBL/GenBank/DDBJ databases">
        <title>Complete genome sequence of Euzebya sp. DY32-46 isolated from seawater of Pacific Ocean.</title>
        <authorList>
            <person name="Xu L."/>
            <person name="Wu Y.-H."/>
            <person name="Xu X.-W."/>
        </authorList>
    </citation>
    <scope>NUCLEOTIDE SEQUENCE [LARGE SCALE GENOMIC DNA]</scope>
    <source>
        <strain evidence="1 2">DY32-46</strain>
    </source>
</reference>
<dbReference type="OrthoDB" id="3242798at2"/>
<dbReference type="RefSeq" id="WP_114591430.1">
    <property type="nucleotide sequence ID" value="NZ_CP031165.1"/>
</dbReference>
<dbReference type="InterPro" id="IPR037171">
    <property type="entry name" value="NagB/RpiA_transferase-like"/>
</dbReference>
<gene>
    <name evidence="1" type="ORF">DVS28_a2158</name>
</gene>
<dbReference type="PANTHER" id="PTHR13017">
    <property type="entry name" value="5-FORMYLTETRAHYDROFOLATE CYCLO-LIGASE-RELATED"/>
    <property type="match status" value="1"/>
</dbReference>
<sequence>MAGPGRGRTPKDHAHDAGGDPEVLAAKAALREEAWQAVVDAEAARFPGAFHRIPNFVGAEAAAEALRDTAAWADAVTVKSNPDSPQWPVRQRALEDGKTVFMAVPRLAEAHPFVALRPDEIPVTPRKAASIKGSSVHGVPVAVEALEPVDLVITGCVAVDEAGGRLGKGGGFADLEFAIAQEAGMITEDTIVATTVHDCQVVDVGRIPVTEHDAPLDLIVTPTRVIEVRGRRPRPAGIRWDELTDDKIAAIPLLQRLAVRKDRT</sequence>
<protein>
    <submittedName>
        <fullName evidence="1">5-FCL-like protein, but predicted not to be 5-formyltetrahydrofolate cyclo-ligase (5-FCL)</fullName>
    </submittedName>
</protein>
<keyword evidence="2" id="KW-1185">Reference proteome</keyword>
<proteinExistence type="predicted"/>